<evidence type="ECO:0000313" key="2">
    <source>
        <dbReference type="Proteomes" id="UP000503440"/>
    </source>
</evidence>
<reference evidence="1 2" key="1">
    <citation type="submission" date="2019-09" db="EMBL/GenBank/DDBJ databases">
        <title>Non-baumannii Acinetobacter spp. carrying blaNDM-1 isolated in China.</title>
        <authorList>
            <person name="Cui C."/>
            <person name="Chen C."/>
            <person name="Sun J."/>
            <person name="Liu Y."/>
        </authorList>
    </citation>
    <scope>NUCLEOTIDE SEQUENCE [LARGE SCALE GENOMIC DNA]</scope>
    <source>
        <strain evidence="1 2">B18</strain>
        <plasmid evidence="2">pb18-1</plasmid>
    </source>
</reference>
<name>A0A6C0Y6G5_9GAMM</name>
<dbReference type="EMBL" id="CP044456">
    <property type="protein sequence ID" value="QIC71713.1"/>
    <property type="molecule type" value="Genomic_DNA"/>
</dbReference>
<sequence>MSKNIMYANLYAGEVTISEKPEFIARSEETDIKTLIKVAKGDNDKSLYAPFENSVHTRVAPGGEWFVTVNGTFENELAENGLGFAWNQVYTIKANSADEAEKIVFDDLKKAAINIIY</sequence>
<organism evidence="1 2">
    <name type="scientific">Acinetobacter indicus</name>
    <dbReference type="NCBI Taxonomy" id="756892"/>
    <lineage>
        <taxon>Bacteria</taxon>
        <taxon>Pseudomonadati</taxon>
        <taxon>Pseudomonadota</taxon>
        <taxon>Gammaproteobacteria</taxon>
        <taxon>Moraxellales</taxon>
        <taxon>Moraxellaceae</taxon>
        <taxon>Acinetobacter</taxon>
    </lineage>
</organism>
<dbReference type="RefSeq" id="WP_163146371.1">
    <property type="nucleotide sequence ID" value="NZ_CP044456.1"/>
</dbReference>
<evidence type="ECO:0000313" key="1">
    <source>
        <dbReference type="EMBL" id="QIC71713.1"/>
    </source>
</evidence>
<protein>
    <submittedName>
        <fullName evidence="1">Uncharacterized protein</fullName>
    </submittedName>
</protein>
<dbReference type="Proteomes" id="UP000503440">
    <property type="component" value="Plasmid pB18-1"/>
</dbReference>
<gene>
    <name evidence="1" type="ORF">FSC09_15060</name>
</gene>
<accession>A0A6C0Y6G5</accession>
<geneLocation type="plasmid" evidence="2">
    <name>pb18-1</name>
</geneLocation>
<dbReference type="AlphaFoldDB" id="A0A6C0Y6G5"/>
<keyword evidence="1" id="KW-0614">Plasmid</keyword>
<proteinExistence type="predicted"/>